<gene>
    <name evidence="2" type="ORF">RIB2604_02501410</name>
</gene>
<organism evidence="2 3">
    <name type="scientific">Aspergillus kawachii</name>
    <name type="common">White koji mold</name>
    <name type="synonym">Aspergillus awamori var. kawachi</name>
    <dbReference type="NCBI Taxonomy" id="1069201"/>
    <lineage>
        <taxon>Eukaryota</taxon>
        <taxon>Fungi</taxon>
        <taxon>Dikarya</taxon>
        <taxon>Ascomycota</taxon>
        <taxon>Pezizomycotina</taxon>
        <taxon>Eurotiomycetes</taxon>
        <taxon>Eurotiomycetidae</taxon>
        <taxon>Eurotiales</taxon>
        <taxon>Aspergillaceae</taxon>
        <taxon>Aspergillus</taxon>
        <taxon>Aspergillus subgen. Circumdati</taxon>
    </lineage>
</organism>
<proteinExistence type="predicted"/>
<reference evidence="3" key="2">
    <citation type="submission" date="2016-02" db="EMBL/GenBank/DDBJ databases">
        <title>Genome sequencing of Aspergillus luchuensis NBRC 4314.</title>
        <authorList>
            <person name="Yamada O."/>
        </authorList>
    </citation>
    <scope>NUCLEOTIDE SEQUENCE [LARGE SCALE GENOMIC DNA]</scope>
    <source>
        <strain evidence="3">RIB 2604</strain>
    </source>
</reference>
<evidence type="ECO:0000313" key="2">
    <source>
        <dbReference type="EMBL" id="GAT28066.1"/>
    </source>
</evidence>
<keyword evidence="1" id="KW-1133">Transmembrane helix</keyword>
<feature type="transmembrane region" description="Helical" evidence="1">
    <location>
        <begin position="264"/>
        <end position="285"/>
    </location>
</feature>
<keyword evidence="1" id="KW-0472">Membrane</keyword>
<dbReference type="AlphaFoldDB" id="A0A146FQP9"/>
<keyword evidence="1" id="KW-0812">Transmembrane</keyword>
<feature type="transmembrane region" description="Helical" evidence="1">
    <location>
        <begin position="339"/>
        <end position="364"/>
    </location>
</feature>
<comment type="caution">
    <text evidence="2">The sequence shown here is derived from an EMBL/GenBank/DDBJ whole genome shotgun (WGS) entry which is preliminary data.</text>
</comment>
<sequence>MAARSGALCTVVRDDQWSPRAGQTLRDVYLHAGGQAQISVDRRNLEEIDFTSTFRCREVHGQYNLPAGYKLAMLPSNASVEPLQNVRDIQISSTNNFPKAIVAVVQGFYALYTLIKTVGHDQDQIRLYGFAAYGFTPLPYLVMSAINFAGNVATPGYPTLYLVESHELDEVKNINLTDNGTTYGPGSVRWFDGTVGRLTYRNNNMPSVQVRTVQQGDLQLSCSGNSVTIVQNSAIKQSIPAYTQFDTIANENEKWFDRYGLKSLIATGIIIFILGAVPVIIIFAYTDGQAGENTTIFKEAAVLTWLLGGIVIGGILAPFRQRIQTKYPGAPPWWEKTLVRLFIFYIIVYAAPTVLGAVAVVLMMHDYGYCIALS</sequence>
<name>A0A146FQP9_ASPKA</name>
<reference evidence="2 3" key="1">
    <citation type="journal article" date="2016" name="DNA Res.">
        <title>Genome sequence of Aspergillus luchuensis NBRC 4314.</title>
        <authorList>
            <person name="Yamada O."/>
            <person name="Machida M."/>
            <person name="Hosoyama A."/>
            <person name="Goto M."/>
            <person name="Takahashi T."/>
            <person name="Futagami T."/>
            <person name="Yamagata Y."/>
            <person name="Takeuchi M."/>
            <person name="Kobayashi T."/>
            <person name="Koike H."/>
            <person name="Abe K."/>
            <person name="Asai K."/>
            <person name="Arita M."/>
            <person name="Fujita N."/>
            <person name="Fukuda K."/>
            <person name="Higa K."/>
            <person name="Horikawa H."/>
            <person name="Ishikawa T."/>
            <person name="Jinno K."/>
            <person name="Kato Y."/>
            <person name="Kirimura K."/>
            <person name="Mizutani O."/>
            <person name="Nakasone K."/>
            <person name="Sano M."/>
            <person name="Shiraishi Y."/>
            <person name="Tsukahara M."/>
            <person name="Gomi K."/>
        </authorList>
    </citation>
    <scope>NUCLEOTIDE SEQUENCE [LARGE SCALE GENOMIC DNA]</scope>
    <source>
        <strain evidence="2 3">RIB 2604</strain>
    </source>
</reference>
<evidence type="ECO:0000313" key="3">
    <source>
        <dbReference type="Proteomes" id="UP000075230"/>
    </source>
</evidence>
<dbReference type="EMBL" id="BCWF01000024">
    <property type="protein sequence ID" value="GAT28066.1"/>
    <property type="molecule type" value="Genomic_DNA"/>
</dbReference>
<dbReference type="Proteomes" id="UP000075230">
    <property type="component" value="Unassembled WGS sequence"/>
</dbReference>
<feature type="transmembrane region" description="Helical" evidence="1">
    <location>
        <begin position="300"/>
        <end position="319"/>
    </location>
</feature>
<evidence type="ECO:0000256" key="1">
    <source>
        <dbReference type="SAM" id="Phobius"/>
    </source>
</evidence>
<accession>A0A146FQP9</accession>
<protein>
    <submittedName>
        <fullName evidence="2">UV-damaged DNA binding protein</fullName>
    </submittedName>
</protein>